<evidence type="ECO:0000313" key="2">
    <source>
        <dbReference type="EMBL" id="KAG2585394.1"/>
    </source>
</evidence>
<organism evidence="2 3">
    <name type="scientific">Panicum virgatum</name>
    <name type="common">Blackwell switchgrass</name>
    <dbReference type="NCBI Taxonomy" id="38727"/>
    <lineage>
        <taxon>Eukaryota</taxon>
        <taxon>Viridiplantae</taxon>
        <taxon>Streptophyta</taxon>
        <taxon>Embryophyta</taxon>
        <taxon>Tracheophyta</taxon>
        <taxon>Spermatophyta</taxon>
        <taxon>Magnoliopsida</taxon>
        <taxon>Liliopsida</taxon>
        <taxon>Poales</taxon>
        <taxon>Poaceae</taxon>
        <taxon>PACMAD clade</taxon>
        <taxon>Panicoideae</taxon>
        <taxon>Panicodae</taxon>
        <taxon>Paniceae</taxon>
        <taxon>Panicinae</taxon>
        <taxon>Panicum</taxon>
        <taxon>Panicum sect. Hiantes</taxon>
    </lineage>
</organism>
<sequence length="189" mass="21660">MHPFNPSEFLQCIMRQFYAVRLEEAGKAQEKEALRTRVLKKIGMIKQDELAEKAALGAQVLKKVGMLKQNDLVDEFNKHVNEKSYLIVLNDLSNIEELDYIKTYFPNNKKGSRIIVSTRQAETARLCAEQDCAVLELKQSLVDQDMFAFCKKDSQSRTNLTEPELTQMKLESTMTTLQLPVMKLQGIDL</sequence>
<keyword evidence="3" id="KW-1185">Reference proteome</keyword>
<dbReference type="SUPFAM" id="SSF52540">
    <property type="entry name" value="P-loop containing nucleoside triphosphate hydrolases"/>
    <property type="match status" value="1"/>
</dbReference>
<reference evidence="2" key="1">
    <citation type="submission" date="2020-05" db="EMBL/GenBank/DDBJ databases">
        <title>WGS assembly of Panicum virgatum.</title>
        <authorList>
            <person name="Lovell J.T."/>
            <person name="Jenkins J."/>
            <person name="Shu S."/>
            <person name="Juenger T.E."/>
            <person name="Schmutz J."/>
        </authorList>
    </citation>
    <scope>NUCLEOTIDE SEQUENCE</scope>
    <source>
        <strain evidence="2">AP13</strain>
    </source>
</reference>
<dbReference type="AlphaFoldDB" id="A0A8T0RIW6"/>
<name>A0A8T0RIW6_PANVG</name>
<evidence type="ECO:0000259" key="1">
    <source>
        <dbReference type="Pfam" id="PF00931"/>
    </source>
</evidence>
<dbReference type="GO" id="GO:0043531">
    <property type="term" value="F:ADP binding"/>
    <property type="evidence" value="ECO:0007669"/>
    <property type="project" value="InterPro"/>
</dbReference>
<dbReference type="Proteomes" id="UP000823388">
    <property type="component" value="Chromosome 6K"/>
</dbReference>
<accession>A0A8T0RIW6</accession>
<dbReference type="InterPro" id="IPR027417">
    <property type="entry name" value="P-loop_NTPase"/>
</dbReference>
<dbReference type="Gene3D" id="3.40.50.300">
    <property type="entry name" value="P-loop containing nucleotide triphosphate hydrolases"/>
    <property type="match status" value="1"/>
</dbReference>
<dbReference type="Pfam" id="PF00931">
    <property type="entry name" value="NB-ARC"/>
    <property type="match status" value="1"/>
</dbReference>
<proteinExistence type="predicted"/>
<feature type="domain" description="NB-ARC" evidence="1">
    <location>
        <begin position="28"/>
        <end position="153"/>
    </location>
</feature>
<dbReference type="InterPro" id="IPR002182">
    <property type="entry name" value="NB-ARC"/>
</dbReference>
<dbReference type="EMBL" id="CM029047">
    <property type="protein sequence ID" value="KAG2585394.1"/>
    <property type="molecule type" value="Genomic_DNA"/>
</dbReference>
<gene>
    <name evidence="2" type="ORF">PVAP13_6KG395412</name>
</gene>
<protein>
    <recommendedName>
        <fullName evidence="1">NB-ARC domain-containing protein</fullName>
    </recommendedName>
</protein>
<comment type="caution">
    <text evidence="2">The sequence shown here is derived from an EMBL/GenBank/DDBJ whole genome shotgun (WGS) entry which is preliminary data.</text>
</comment>
<evidence type="ECO:0000313" key="3">
    <source>
        <dbReference type="Proteomes" id="UP000823388"/>
    </source>
</evidence>